<dbReference type="Proteomes" id="UP000586918">
    <property type="component" value="Unassembled WGS sequence"/>
</dbReference>
<dbReference type="RefSeq" id="WP_169409960.1">
    <property type="nucleotide sequence ID" value="NZ_JAAXKZ010000005.1"/>
</dbReference>
<accession>A0A848DCW7</accession>
<organism evidence="1 2">
    <name type="scientific">Pseudonocardia bannensis</name>
    <dbReference type="NCBI Taxonomy" id="630973"/>
    <lineage>
        <taxon>Bacteria</taxon>
        <taxon>Bacillati</taxon>
        <taxon>Actinomycetota</taxon>
        <taxon>Actinomycetes</taxon>
        <taxon>Pseudonocardiales</taxon>
        <taxon>Pseudonocardiaceae</taxon>
        <taxon>Pseudonocardia</taxon>
    </lineage>
</organism>
<evidence type="ECO:0000313" key="2">
    <source>
        <dbReference type="Proteomes" id="UP000586918"/>
    </source>
</evidence>
<keyword evidence="2" id="KW-1185">Reference proteome</keyword>
<protein>
    <submittedName>
        <fullName evidence="1">Uncharacterized protein</fullName>
    </submittedName>
</protein>
<proteinExistence type="predicted"/>
<sequence length="310" mass="34451">MTVPSLASVLREGRIAVERHIDAIEGSGGNWQEETASEILWANTSLSVRFASFTRNQESKVGADWLWWWLDAIDECFGMLVQAKRYFKPSNRWTLDFKGGPGGNQLAQLMRSARELEVCPQYVLYRGSRADLAAICGKQHPGDCPFNCEVSTVSVLPALEAEQFSWNGIRSAADLALQTAIPLEYLGDSTTDGGAVYDFHLYGISEELRALLSEPQRGARHVAKEVFRILAEARTRSFSEAAPTLRLAPAGEQIFTELPDDRGHFSDEYYSNVFRGLRRTPPPYVSEFLQTGVRPPGLPESIAGMVVLTF</sequence>
<evidence type="ECO:0000313" key="1">
    <source>
        <dbReference type="EMBL" id="NMH90459.1"/>
    </source>
</evidence>
<name>A0A848DCW7_9PSEU</name>
<gene>
    <name evidence="1" type="ORF">HF519_02425</name>
</gene>
<dbReference type="AlphaFoldDB" id="A0A848DCW7"/>
<dbReference type="EMBL" id="JAAXKZ010000005">
    <property type="protein sequence ID" value="NMH90459.1"/>
    <property type="molecule type" value="Genomic_DNA"/>
</dbReference>
<reference evidence="1 2" key="1">
    <citation type="submission" date="2020-04" db="EMBL/GenBank/DDBJ databases">
        <authorList>
            <person name="Klaysubun C."/>
            <person name="Duangmal K."/>
            <person name="Lipun K."/>
        </authorList>
    </citation>
    <scope>NUCLEOTIDE SEQUENCE [LARGE SCALE GENOMIC DNA]</scope>
    <source>
        <strain evidence="1 2">DSM 45300</strain>
    </source>
</reference>
<comment type="caution">
    <text evidence="1">The sequence shown here is derived from an EMBL/GenBank/DDBJ whole genome shotgun (WGS) entry which is preliminary data.</text>
</comment>